<evidence type="ECO:0000313" key="2">
    <source>
        <dbReference type="Proteomes" id="UP000308600"/>
    </source>
</evidence>
<evidence type="ECO:0000313" key="1">
    <source>
        <dbReference type="EMBL" id="TFK73210.1"/>
    </source>
</evidence>
<dbReference type="EMBL" id="ML208277">
    <property type="protein sequence ID" value="TFK73210.1"/>
    <property type="molecule type" value="Genomic_DNA"/>
</dbReference>
<keyword evidence="2" id="KW-1185">Reference proteome</keyword>
<sequence length="459" mass="52043">MSSVMNVLRGWRNSEPQIAQNHIDKLSAELLSLIFICCAEDSSNVKVLGDLGMVCMDWRAAVLSTPQLWTYIDARFTSATNPGHDDRVQSLIQRSGARPLHINLLLSGSLGSRRDTFKALMETSTRWQTASITLPFGALSILSTLQNQLPIIQELRMKVIEDRNSNRQPVFEILDDVPALEVLQLDWFTAYSWVAPPWSQLKRFSGSYHSLKQTLYLLNNLTHVEELEIVGWVRPCPQLHLDALPTLDLQVGSLEFPNLHTLRFRDSVKPNPDDPHYTPPIANAIRVMTAPALTHVTMPRAATEHVYHLFHRSKCDVTHLTLEGELWPAGDLITLLEATPNITFLHLGLGTLREIACLAVQEPKGGRRPVAPNLRELIINRMDSRKNPCPEILNLKEVRMLDDFEEGPPGKRLELIRVLKTKSSGQMGLYRHGGWDSWLEKYIVIVIFLAAMFPNTFYW</sequence>
<accession>A0ACD3B517</accession>
<reference evidence="1 2" key="1">
    <citation type="journal article" date="2019" name="Nat. Ecol. Evol.">
        <title>Megaphylogeny resolves global patterns of mushroom evolution.</title>
        <authorList>
            <person name="Varga T."/>
            <person name="Krizsan K."/>
            <person name="Foldi C."/>
            <person name="Dima B."/>
            <person name="Sanchez-Garcia M."/>
            <person name="Sanchez-Ramirez S."/>
            <person name="Szollosi G.J."/>
            <person name="Szarkandi J.G."/>
            <person name="Papp V."/>
            <person name="Albert L."/>
            <person name="Andreopoulos W."/>
            <person name="Angelini C."/>
            <person name="Antonin V."/>
            <person name="Barry K.W."/>
            <person name="Bougher N.L."/>
            <person name="Buchanan P."/>
            <person name="Buyck B."/>
            <person name="Bense V."/>
            <person name="Catcheside P."/>
            <person name="Chovatia M."/>
            <person name="Cooper J."/>
            <person name="Damon W."/>
            <person name="Desjardin D."/>
            <person name="Finy P."/>
            <person name="Geml J."/>
            <person name="Haridas S."/>
            <person name="Hughes K."/>
            <person name="Justo A."/>
            <person name="Karasinski D."/>
            <person name="Kautmanova I."/>
            <person name="Kiss B."/>
            <person name="Kocsube S."/>
            <person name="Kotiranta H."/>
            <person name="LaButti K.M."/>
            <person name="Lechner B.E."/>
            <person name="Liimatainen K."/>
            <person name="Lipzen A."/>
            <person name="Lukacs Z."/>
            <person name="Mihaltcheva S."/>
            <person name="Morgado L.N."/>
            <person name="Niskanen T."/>
            <person name="Noordeloos M.E."/>
            <person name="Ohm R.A."/>
            <person name="Ortiz-Santana B."/>
            <person name="Ovrebo C."/>
            <person name="Racz N."/>
            <person name="Riley R."/>
            <person name="Savchenko A."/>
            <person name="Shiryaev A."/>
            <person name="Soop K."/>
            <person name="Spirin V."/>
            <person name="Szebenyi C."/>
            <person name="Tomsovsky M."/>
            <person name="Tulloss R.E."/>
            <person name="Uehling J."/>
            <person name="Grigoriev I.V."/>
            <person name="Vagvolgyi C."/>
            <person name="Papp T."/>
            <person name="Martin F.M."/>
            <person name="Miettinen O."/>
            <person name="Hibbett D.S."/>
            <person name="Nagy L.G."/>
        </authorList>
    </citation>
    <scope>NUCLEOTIDE SEQUENCE [LARGE SCALE GENOMIC DNA]</scope>
    <source>
        <strain evidence="1 2">NL-1719</strain>
    </source>
</reference>
<dbReference type="Proteomes" id="UP000308600">
    <property type="component" value="Unassembled WGS sequence"/>
</dbReference>
<gene>
    <name evidence="1" type="ORF">BDN72DRAFT_834870</name>
</gene>
<proteinExistence type="predicted"/>
<protein>
    <submittedName>
        <fullName evidence="1">Uncharacterized protein</fullName>
    </submittedName>
</protein>
<name>A0ACD3B517_9AGAR</name>
<organism evidence="1 2">
    <name type="scientific">Pluteus cervinus</name>
    <dbReference type="NCBI Taxonomy" id="181527"/>
    <lineage>
        <taxon>Eukaryota</taxon>
        <taxon>Fungi</taxon>
        <taxon>Dikarya</taxon>
        <taxon>Basidiomycota</taxon>
        <taxon>Agaricomycotina</taxon>
        <taxon>Agaricomycetes</taxon>
        <taxon>Agaricomycetidae</taxon>
        <taxon>Agaricales</taxon>
        <taxon>Pluteineae</taxon>
        <taxon>Pluteaceae</taxon>
        <taxon>Pluteus</taxon>
    </lineage>
</organism>